<reference evidence="2" key="2">
    <citation type="submission" date="2018-07" db="EMBL/GenBank/DDBJ databases">
        <authorList>
            <person name="Mckenzie S.K."/>
            <person name="Kronauer D.J.C."/>
        </authorList>
    </citation>
    <scope>NUCLEOTIDE SEQUENCE</scope>
    <source>
        <strain evidence="2">Clonal line C1</strain>
    </source>
</reference>
<name>A0A3L8D681_OOCBI</name>
<keyword evidence="1" id="KW-0732">Signal</keyword>
<comment type="caution">
    <text evidence="2">The sequence shown here is derived from an EMBL/GenBank/DDBJ whole genome shotgun (WGS) entry which is preliminary data.</text>
</comment>
<proteinExistence type="predicted"/>
<sequence>MKTIVLAVSLVAALLSDERKAKLRTYQGSCIDESAVDPTVLEDAKHGKFDDDIEGESLHPSQTIHEYREV</sequence>
<accession>A0A3L8D681</accession>
<protein>
    <submittedName>
        <fullName evidence="2">ObirObpFrag1</fullName>
    </submittedName>
</protein>
<feature type="chain" id="PRO_5018193312" evidence="1">
    <location>
        <begin position="17"/>
        <end position="70"/>
    </location>
</feature>
<organism evidence="2">
    <name type="scientific">Ooceraea biroi</name>
    <name type="common">Clonal raider ant</name>
    <name type="synonym">Cerapachys biroi</name>
    <dbReference type="NCBI Taxonomy" id="2015173"/>
    <lineage>
        <taxon>Eukaryota</taxon>
        <taxon>Metazoa</taxon>
        <taxon>Ecdysozoa</taxon>
        <taxon>Arthropoda</taxon>
        <taxon>Hexapoda</taxon>
        <taxon>Insecta</taxon>
        <taxon>Pterygota</taxon>
        <taxon>Neoptera</taxon>
        <taxon>Endopterygota</taxon>
        <taxon>Hymenoptera</taxon>
        <taxon>Apocrita</taxon>
        <taxon>Aculeata</taxon>
        <taxon>Formicoidea</taxon>
        <taxon>Formicidae</taxon>
        <taxon>Dorylinae</taxon>
        <taxon>Ooceraea</taxon>
    </lineage>
</organism>
<feature type="signal peptide" evidence="1">
    <location>
        <begin position="1"/>
        <end position="16"/>
    </location>
</feature>
<gene>
    <name evidence="2" type="ORF">DMN91_012527</name>
</gene>
<evidence type="ECO:0000256" key="1">
    <source>
        <dbReference type="SAM" id="SignalP"/>
    </source>
</evidence>
<dbReference type="EMBL" id="QOIP01000013">
    <property type="protein sequence ID" value="RLU15533.1"/>
    <property type="molecule type" value="Genomic_DNA"/>
</dbReference>
<dbReference type="AlphaFoldDB" id="A0A3L8D681"/>
<evidence type="ECO:0000313" key="2">
    <source>
        <dbReference type="EMBL" id="RLU15533.1"/>
    </source>
</evidence>
<dbReference type="Proteomes" id="UP000279307">
    <property type="component" value="Chromosome 13"/>
</dbReference>
<reference evidence="2" key="1">
    <citation type="journal article" date="2018" name="Genome Res.">
        <title>The genomic architecture and molecular evolution of ant odorant receptors.</title>
        <authorList>
            <person name="McKenzie S.K."/>
            <person name="Kronauer D.J.C."/>
        </authorList>
    </citation>
    <scope>NUCLEOTIDE SEQUENCE [LARGE SCALE GENOMIC DNA]</scope>
    <source>
        <strain evidence="2">Clonal line C1</strain>
    </source>
</reference>